<evidence type="ECO:0008006" key="4">
    <source>
        <dbReference type="Google" id="ProtNLM"/>
    </source>
</evidence>
<dbReference type="EMBL" id="KN881646">
    <property type="protein sequence ID" value="KIY52071.1"/>
    <property type="molecule type" value="Genomic_DNA"/>
</dbReference>
<evidence type="ECO:0000313" key="3">
    <source>
        <dbReference type="Proteomes" id="UP000054144"/>
    </source>
</evidence>
<accession>A0A0D7AL88</accession>
<evidence type="ECO:0000256" key="1">
    <source>
        <dbReference type="SAM" id="MobiDB-lite"/>
    </source>
</evidence>
<sequence>MPSDAKTDKHNSKPSDVANVQRGKKKVAFDKTHRRSRSSSIQWDDQGPSGRHKKQRTTRKVRTTFERLWGDKDTTSTLTSGSTDIVLTTTDKKAFYVKKELITRSCENFPFPKAFDPITIIPIGHSGETLKTLLLFMKQDKQSYYEFHENRHSPNKIIHFAEIGYRWQLTSLIIQAVSGMDTISDSAQECSGDAGWVERQWSGDKMGQ</sequence>
<feature type="compositionally biased region" description="Basic residues" evidence="1">
    <location>
        <begin position="50"/>
        <end position="61"/>
    </location>
</feature>
<gene>
    <name evidence="2" type="ORF">FISHEDRAFT_56298</name>
</gene>
<organism evidence="2 3">
    <name type="scientific">Fistulina hepatica ATCC 64428</name>
    <dbReference type="NCBI Taxonomy" id="1128425"/>
    <lineage>
        <taxon>Eukaryota</taxon>
        <taxon>Fungi</taxon>
        <taxon>Dikarya</taxon>
        <taxon>Basidiomycota</taxon>
        <taxon>Agaricomycotina</taxon>
        <taxon>Agaricomycetes</taxon>
        <taxon>Agaricomycetidae</taxon>
        <taxon>Agaricales</taxon>
        <taxon>Fistulinaceae</taxon>
        <taxon>Fistulina</taxon>
    </lineage>
</organism>
<evidence type="ECO:0000313" key="2">
    <source>
        <dbReference type="EMBL" id="KIY52071.1"/>
    </source>
</evidence>
<dbReference type="Proteomes" id="UP000054144">
    <property type="component" value="Unassembled WGS sequence"/>
</dbReference>
<keyword evidence="3" id="KW-1185">Reference proteome</keyword>
<reference evidence="2 3" key="1">
    <citation type="journal article" date="2015" name="Fungal Genet. Biol.">
        <title>Evolution of novel wood decay mechanisms in Agaricales revealed by the genome sequences of Fistulina hepatica and Cylindrobasidium torrendii.</title>
        <authorList>
            <person name="Floudas D."/>
            <person name="Held B.W."/>
            <person name="Riley R."/>
            <person name="Nagy L.G."/>
            <person name="Koehler G."/>
            <person name="Ransdell A.S."/>
            <person name="Younus H."/>
            <person name="Chow J."/>
            <person name="Chiniquy J."/>
            <person name="Lipzen A."/>
            <person name="Tritt A."/>
            <person name="Sun H."/>
            <person name="Haridas S."/>
            <person name="LaButti K."/>
            <person name="Ohm R.A."/>
            <person name="Kues U."/>
            <person name="Blanchette R.A."/>
            <person name="Grigoriev I.V."/>
            <person name="Minto R.E."/>
            <person name="Hibbett D.S."/>
        </authorList>
    </citation>
    <scope>NUCLEOTIDE SEQUENCE [LARGE SCALE GENOMIC DNA]</scope>
    <source>
        <strain evidence="2 3">ATCC 64428</strain>
    </source>
</reference>
<feature type="compositionally biased region" description="Basic and acidic residues" evidence="1">
    <location>
        <begin position="1"/>
        <end position="13"/>
    </location>
</feature>
<dbReference type="AlphaFoldDB" id="A0A0D7AL88"/>
<feature type="compositionally biased region" description="Basic residues" evidence="1">
    <location>
        <begin position="22"/>
        <end position="37"/>
    </location>
</feature>
<feature type="region of interest" description="Disordered" evidence="1">
    <location>
        <begin position="1"/>
        <end position="61"/>
    </location>
</feature>
<name>A0A0D7AL88_9AGAR</name>
<protein>
    <recommendedName>
        <fullName evidence="4">BTB domain-containing protein</fullName>
    </recommendedName>
</protein>
<proteinExistence type="predicted"/>